<dbReference type="AlphaFoldDB" id="A0A6A1VB72"/>
<dbReference type="SUPFAM" id="SSF55961">
    <property type="entry name" value="Bet v1-like"/>
    <property type="match status" value="1"/>
</dbReference>
<dbReference type="InterPro" id="IPR050279">
    <property type="entry name" value="Plant_def-hormone_signal"/>
</dbReference>
<dbReference type="GO" id="GO:0010427">
    <property type="term" value="F:abscisic acid binding"/>
    <property type="evidence" value="ECO:0007669"/>
    <property type="project" value="TreeGrafter"/>
</dbReference>
<organism evidence="3 4">
    <name type="scientific">Morella rubra</name>
    <name type="common">Chinese bayberry</name>
    <dbReference type="NCBI Taxonomy" id="262757"/>
    <lineage>
        <taxon>Eukaryota</taxon>
        <taxon>Viridiplantae</taxon>
        <taxon>Streptophyta</taxon>
        <taxon>Embryophyta</taxon>
        <taxon>Tracheophyta</taxon>
        <taxon>Spermatophyta</taxon>
        <taxon>Magnoliopsida</taxon>
        <taxon>eudicotyledons</taxon>
        <taxon>Gunneridae</taxon>
        <taxon>Pentapetalae</taxon>
        <taxon>rosids</taxon>
        <taxon>fabids</taxon>
        <taxon>Fagales</taxon>
        <taxon>Myricaceae</taxon>
        <taxon>Morella</taxon>
    </lineage>
</organism>
<dbReference type="PANTHER" id="PTHR31213:SF24">
    <property type="entry name" value="OS08G0374000 PROTEIN"/>
    <property type="match status" value="1"/>
</dbReference>
<dbReference type="InterPro" id="IPR000916">
    <property type="entry name" value="Bet_v_I/MLP"/>
</dbReference>
<dbReference type="GO" id="GO:0004864">
    <property type="term" value="F:protein phosphatase inhibitor activity"/>
    <property type="evidence" value="ECO:0007669"/>
    <property type="project" value="TreeGrafter"/>
</dbReference>
<keyword evidence="4" id="KW-1185">Reference proteome</keyword>
<dbReference type="GO" id="GO:0005634">
    <property type="term" value="C:nucleus"/>
    <property type="evidence" value="ECO:0007669"/>
    <property type="project" value="TreeGrafter"/>
</dbReference>
<dbReference type="CDD" id="cd07816">
    <property type="entry name" value="Bet_v1-like"/>
    <property type="match status" value="1"/>
</dbReference>
<protein>
    <recommendedName>
        <fullName evidence="2">Bet v I/Major latex protein domain-containing protein</fullName>
    </recommendedName>
</protein>
<dbReference type="EMBL" id="RXIC02000024">
    <property type="protein sequence ID" value="KAB1209931.1"/>
    <property type="molecule type" value="Genomic_DNA"/>
</dbReference>
<comment type="caution">
    <text evidence="3">The sequence shown here is derived from an EMBL/GenBank/DDBJ whole genome shotgun (WGS) entry which is preliminary data.</text>
</comment>
<sequence length="194" mass="21962">MRSMKGEVVLNIPAEKAWEMYRDNEIISKINPEMLARAEYIEGDGSPGSLRLFKLGPDVHALPFTFCTLDIHYPQFVWKTEHKKLGAKGAKHGNVYAMHAAVSGYVKESTQKIEKVEMGQSVTYRVVGGDLRGMYDPYKVTFSFVPLEGKEEEMCIAEWKAEFEPLTPTTPLPEKARDAALGFLKSFDKFELSY</sequence>
<evidence type="ECO:0000313" key="3">
    <source>
        <dbReference type="EMBL" id="KAB1209931.1"/>
    </source>
</evidence>
<accession>A0A6A1VB72</accession>
<name>A0A6A1VB72_9ROSI</name>
<dbReference type="InterPro" id="IPR023393">
    <property type="entry name" value="START-like_dom_sf"/>
</dbReference>
<gene>
    <name evidence="3" type="ORF">CJ030_MR6G028585</name>
</gene>
<dbReference type="Proteomes" id="UP000516437">
    <property type="component" value="Chromosome 6"/>
</dbReference>
<dbReference type="SMART" id="SM01037">
    <property type="entry name" value="Bet_v_1"/>
    <property type="match status" value="1"/>
</dbReference>
<reference evidence="3 4" key="1">
    <citation type="journal article" date="2019" name="Plant Biotechnol. J.">
        <title>The red bayberry genome and genetic basis of sex determination.</title>
        <authorList>
            <person name="Jia H.M."/>
            <person name="Jia H.J."/>
            <person name="Cai Q.L."/>
            <person name="Wang Y."/>
            <person name="Zhao H.B."/>
            <person name="Yang W.F."/>
            <person name="Wang G.Y."/>
            <person name="Li Y.H."/>
            <person name="Zhan D.L."/>
            <person name="Shen Y.T."/>
            <person name="Niu Q.F."/>
            <person name="Chang L."/>
            <person name="Qiu J."/>
            <person name="Zhao L."/>
            <person name="Xie H.B."/>
            <person name="Fu W.Y."/>
            <person name="Jin J."/>
            <person name="Li X.W."/>
            <person name="Jiao Y."/>
            <person name="Zhou C.C."/>
            <person name="Tu T."/>
            <person name="Chai C.Y."/>
            <person name="Gao J.L."/>
            <person name="Fan L.J."/>
            <person name="van de Weg E."/>
            <person name="Wang J.Y."/>
            <person name="Gao Z.S."/>
        </authorList>
    </citation>
    <scope>NUCLEOTIDE SEQUENCE [LARGE SCALE GENOMIC DNA]</scope>
    <source>
        <tissue evidence="3">Leaves</tissue>
    </source>
</reference>
<feature type="domain" description="Bet v I/Major latex protein" evidence="2">
    <location>
        <begin position="61"/>
        <end position="194"/>
    </location>
</feature>
<dbReference type="GO" id="GO:0006952">
    <property type="term" value="P:defense response"/>
    <property type="evidence" value="ECO:0007669"/>
    <property type="project" value="InterPro"/>
</dbReference>
<dbReference type="GO" id="GO:0009738">
    <property type="term" value="P:abscisic acid-activated signaling pathway"/>
    <property type="evidence" value="ECO:0007669"/>
    <property type="project" value="TreeGrafter"/>
</dbReference>
<comment type="similarity">
    <text evidence="1">Belongs to the BetVI family.</text>
</comment>
<evidence type="ECO:0000313" key="4">
    <source>
        <dbReference type="Proteomes" id="UP000516437"/>
    </source>
</evidence>
<dbReference type="Pfam" id="PF00407">
    <property type="entry name" value="Bet_v_1"/>
    <property type="match status" value="1"/>
</dbReference>
<proteinExistence type="inferred from homology"/>
<dbReference type="Gene3D" id="3.30.530.20">
    <property type="match status" value="1"/>
</dbReference>
<dbReference type="GO" id="GO:0005737">
    <property type="term" value="C:cytoplasm"/>
    <property type="evidence" value="ECO:0007669"/>
    <property type="project" value="TreeGrafter"/>
</dbReference>
<dbReference type="PANTHER" id="PTHR31213">
    <property type="entry name" value="OS08G0374000 PROTEIN-RELATED"/>
    <property type="match status" value="1"/>
</dbReference>
<dbReference type="GO" id="GO:0038023">
    <property type="term" value="F:signaling receptor activity"/>
    <property type="evidence" value="ECO:0007669"/>
    <property type="project" value="TreeGrafter"/>
</dbReference>
<evidence type="ECO:0000259" key="2">
    <source>
        <dbReference type="SMART" id="SM01037"/>
    </source>
</evidence>
<evidence type="ECO:0000256" key="1">
    <source>
        <dbReference type="ARBA" id="ARBA00009744"/>
    </source>
</evidence>
<dbReference type="OrthoDB" id="1845342at2759"/>